<dbReference type="EMBL" id="BTRK01000004">
    <property type="protein sequence ID" value="GMR46525.1"/>
    <property type="molecule type" value="Genomic_DNA"/>
</dbReference>
<comment type="cofactor">
    <cofactor evidence="1">
        <name>heme</name>
        <dbReference type="ChEBI" id="CHEBI:30413"/>
    </cofactor>
</comment>
<gene>
    <name evidence="8" type="ORF">PMAYCL1PPCAC_16720</name>
</gene>
<keyword evidence="5" id="KW-0560">Oxidoreductase</keyword>
<comment type="caution">
    <text evidence="8">The sequence shown here is derived from an EMBL/GenBank/DDBJ whole genome shotgun (WGS) entry which is preliminary data.</text>
</comment>
<dbReference type="GO" id="GO:0004497">
    <property type="term" value="F:monooxygenase activity"/>
    <property type="evidence" value="ECO:0007669"/>
    <property type="project" value="UniProtKB-KW"/>
</dbReference>
<dbReference type="InterPro" id="IPR001128">
    <property type="entry name" value="Cyt_P450"/>
</dbReference>
<dbReference type="Pfam" id="PF00067">
    <property type="entry name" value="p450"/>
    <property type="match status" value="1"/>
</dbReference>
<organism evidence="8 9">
    <name type="scientific">Pristionchus mayeri</name>
    <dbReference type="NCBI Taxonomy" id="1317129"/>
    <lineage>
        <taxon>Eukaryota</taxon>
        <taxon>Metazoa</taxon>
        <taxon>Ecdysozoa</taxon>
        <taxon>Nematoda</taxon>
        <taxon>Chromadorea</taxon>
        <taxon>Rhabditida</taxon>
        <taxon>Rhabditina</taxon>
        <taxon>Diplogasteromorpha</taxon>
        <taxon>Diplogasteroidea</taxon>
        <taxon>Neodiplogasteridae</taxon>
        <taxon>Pristionchus</taxon>
    </lineage>
</organism>
<keyword evidence="4" id="KW-0479">Metal-binding</keyword>
<evidence type="ECO:0000256" key="2">
    <source>
        <dbReference type="ARBA" id="ARBA00010617"/>
    </source>
</evidence>
<evidence type="ECO:0000313" key="9">
    <source>
        <dbReference type="Proteomes" id="UP001328107"/>
    </source>
</evidence>
<keyword evidence="7" id="KW-0503">Monooxygenase</keyword>
<reference evidence="9" key="1">
    <citation type="submission" date="2022-10" db="EMBL/GenBank/DDBJ databases">
        <title>Genome assembly of Pristionchus species.</title>
        <authorList>
            <person name="Yoshida K."/>
            <person name="Sommer R.J."/>
        </authorList>
    </citation>
    <scope>NUCLEOTIDE SEQUENCE [LARGE SCALE GENOMIC DNA]</scope>
    <source>
        <strain evidence="9">RS5460</strain>
    </source>
</reference>
<dbReference type="PANTHER" id="PTHR24292">
    <property type="entry name" value="CYTOCHROME P450"/>
    <property type="match status" value="1"/>
</dbReference>
<proteinExistence type="inferred from homology"/>
<dbReference type="InterPro" id="IPR002402">
    <property type="entry name" value="Cyt_P450_E_grp-II"/>
</dbReference>
<protein>
    <recommendedName>
        <fullName evidence="10">Cytochrome P450</fullName>
    </recommendedName>
</protein>
<name>A0AAN5CLH9_9BILA</name>
<evidence type="ECO:0008006" key="10">
    <source>
        <dbReference type="Google" id="ProtNLM"/>
    </source>
</evidence>
<evidence type="ECO:0000256" key="7">
    <source>
        <dbReference type="ARBA" id="ARBA00023033"/>
    </source>
</evidence>
<accession>A0AAN5CLH9</accession>
<evidence type="ECO:0000256" key="3">
    <source>
        <dbReference type="ARBA" id="ARBA00022617"/>
    </source>
</evidence>
<dbReference type="SUPFAM" id="SSF48264">
    <property type="entry name" value="Cytochrome P450"/>
    <property type="match status" value="1"/>
</dbReference>
<dbReference type="PANTHER" id="PTHR24292:SF102">
    <property type="entry name" value="CYTOCHROME P450 FAMILY-RELATED"/>
    <property type="match status" value="1"/>
</dbReference>
<comment type="similarity">
    <text evidence="2">Belongs to the cytochrome P450 family.</text>
</comment>
<keyword evidence="9" id="KW-1185">Reference proteome</keyword>
<dbReference type="InterPro" id="IPR050476">
    <property type="entry name" value="Insect_CytP450_Detox"/>
</dbReference>
<sequence length="300" mass="34839">FFRMIWVIFLLGGNTWLIHSILQRRAHLRLREEIGLSGPPASFLMGNLVYLFEVINTKGVEATLYVYPELERIYGSTFGFYFGSNLEIVTTDPEIIKEVFRSQFGNFIARKKVAIHMVYPFFNGHQVIIIIAFVSAGWKETRSVVSAIFTSGKMKNRCTTFHDQMDNLVEELRAKSKVNGGKMDMYAEYQAMTMDMIARCALGQNISCIKDRSNEYYSRARIFSNNMQYNKSLIYKLSLFFPVFKYLRRFSIFGREEYILIQNLSDIILERTKERAAGSLRPLPDLIDLILAENEKRVEN</sequence>
<dbReference type="GO" id="GO:0020037">
    <property type="term" value="F:heme binding"/>
    <property type="evidence" value="ECO:0007669"/>
    <property type="project" value="InterPro"/>
</dbReference>
<keyword evidence="3" id="KW-0349">Heme</keyword>
<evidence type="ECO:0000313" key="8">
    <source>
        <dbReference type="EMBL" id="GMR46525.1"/>
    </source>
</evidence>
<dbReference type="GO" id="GO:0016705">
    <property type="term" value="F:oxidoreductase activity, acting on paired donors, with incorporation or reduction of molecular oxygen"/>
    <property type="evidence" value="ECO:0007669"/>
    <property type="project" value="InterPro"/>
</dbReference>
<evidence type="ECO:0000256" key="5">
    <source>
        <dbReference type="ARBA" id="ARBA00023002"/>
    </source>
</evidence>
<feature type="non-terminal residue" evidence="8">
    <location>
        <position position="1"/>
    </location>
</feature>
<dbReference type="AlphaFoldDB" id="A0AAN5CLH9"/>
<evidence type="ECO:0000256" key="6">
    <source>
        <dbReference type="ARBA" id="ARBA00023004"/>
    </source>
</evidence>
<dbReference type="Gene3D" id="1.10.630.10">
    <property type="entry name" value="Cytochrome P450"/>
    <property type="match status" value="1"/>
</dbReference>
<dbReference type="PRINTS" id="PR00464">
    <property type="entry name" value="EP450II"/>
</dbReference>
<evidence type="ECO:0000256" key="4">
    <source>
        <dbReference type="ARBA" id="ARBA00022723"/>
    </source>
</evidence>
<dbReference type="InterPro" id="IPR036396">
    <property type="entry name" value="Cyt_P450_sf"/>
</dbReference>
<dbReference type="Proteomes" id="UP001328107">
    <property type="component" value="Unassembled WGS sequence"/>
</dbReference>
<dbReference type="GO" id="GO:0005506">
    <property type="term" value="F:iron ion binding"/>
    <property type="evidence" value="ECO:0007669"/>
    <property type="project" value="InterPro"/>
</dbReference>
<evidence type="ECO:0000256" key="1">
    <source>
        <dbReference type="ARBA" id="ARBA00001971"/>
    </source>
</evidence>
<keyword evidence="6" id="KW-0408">Iron</keyword>